<dbReference type="CDD" id="cd08497">
    <property type="entry name" value="MbnE-like"/>
    <property type="match status" value="1"/>
</dbReference>
<dbReference type="InterPro" id="IPR000914">
    <property type="entry name" value="SBP_5_dom"/>
</dbReference>
<feature type="region of interest" description="Disordered" evidence="4">
    <location>
        <begin position="1"/>
        <end position="26"/>
    </location>
</feature>
<comment type="subcellular location">
    <subcellularLocation>
        <location evidence="1">Periplasm</location>
    </subcellularLocation>
</comment>
<comment type="similarity">
    <text evidence="2">Belongs to the bacterial solute-binding protein 5 family.</text>
</comment>
<evidence type="ECO:0000256" key="2">
    <source>
        <dbReference type="ARBA" id="ARBA00005695"/>
    </source>
</evidence>
<evidence type="ECO:0000256" key="4">
    <source>
        <dbReference type="SAM" id="MobiDB-lite"/>
    </source>
</evidence>
<evidence type="ECO:0000313" key="7">
    <source>
        <dbReference type="Proteomes" id="UP000777661"/>
    </source>
</evidence>
<feature type="domain" description="Solute-binding protein family 5" evidence="5">
    <location>
        <begin position="143"/>
        <end position="551"/>
    </location>
</feature>
<sequence length="648" mass="73667">MVDRSGTREGSRRQIPEPELSGRATVPHRLPRRDFLALAGAAIATPLLPRDVFANVETGTPLHGLSAFGDLKYAPGFSHFDYASPEAPKGGTFNFQPGYWYYNQNVLTFNTLNAFVRTGDAPPRMEICYDSLMVRAYDEPDAIYGLLAESVTLSDDRNGFTFKLRPEARFHDGSPVTAEDVAFSYNLLKEKGHPQLQLPLTEMAEASAEGSDLVHLRFSGRQSRRNILTVAGYPIFSKAFVEENGFDSSRLVPVLGSGPYKVGRFSAGRYVEYERVADYWARELGPAKGFNHFDTIRIDFYRDRNAGFEAFKKGDVYWREEFTARVWATGYDFPAIRDGRVVQTYIPGEKRPQLYGLVLNQRREQFKDVRVREAISLCFDFEWTNRNLFYDAYARSHSFFERSLYMAEGEPSPEEQALLNRFRGEAPEAAFGEAVKQPVSDGSGRDRNNLRRARQLLTEAGWTPRDGVLHNEKGTRFTLEYLVRDELFLRQDASFGENLRAIGIDASTRVVDASQYQSRQNAFDFDMISMAIGLTATPDANGLEQIFHSRTASVEGTYNFAGTADPVVDELIEIAGKAKSRDELTVTLKVLDRVLRARRDWIPNWHLTNHRVAHWDMFGYSENKPDYFFPVESLWWFEQEKAKAIGKA</sequence>
<dbReference type="InterPro" id="IPR006311">
    <property type="entry name" value="TAT_signal"/>
</dbReference>
<dbReference type="PANTHER" id="PTHR30290:SF64">
    <property type="entry name" value="ABC TRANSPORTER PERIPLASMIC BINDING PROTEIN"/>
    <property type="match status" value="1"/>
</dbReference>
<dbReference type="PROSITE" id="PS51318">
    <property type="entry name" value="TAT"/>
    <property type="match status" value="1"/>
</dbReference>
<dbReference type="InterPro" id="IPR039424">
    <property type="entry name" value="SBP_5"/>
</dbReference>
<name>A0ABS7R8K4_9HYPH</name>
<reference evidence="6 7" key="1">
    <citation type="submission" date="2021-06" db="EMBL/GenBank/DDBJ databases">
        <title>Nitratireductor porphyridii sp. nov., isolated from a small marine red alga, Porphyridium purpureum in South Korea.</title>
        <authorList>
            <person name="Kim K.H."/>
            <person name="Kristyanto S."/>
            <person name="Jeon C.O."/>
        </authorList>
    </citation>
    <scope>NUCLEOTIDE SEQUENCE [LARGE SCALE GENOMIC DNA]</scope>
    <source>
        <strain evidence="6 7">R6</strain>
    </source>
</reference>
<evidence type="ECO:0000313" key="6">
    <source>
        <dbReference type="EMBL" id="MBY8917262.1"/>
    </source>
</evidence>
<dbReference type="Gene3D" id="3.10.105.10">
    <property type="entry name" value="Dipeptide-binding Protein, Domain 3"/>
    <property type="match status" value="1"/>
</dbReference>
<dbReference type="Pfam" id="PF00496">
    <property type="entry name" value="SBP_bac_5"/>
    <property type="match status" value="1"/>
</dbReference>
<accession>A0ABS7R8K4</accession>
<keyword evidence="3" id="KW-0732">Signal</keyword>
<dbReference type="PANTHER" id="PTHR30290">
    <property type="entry name" value="PERIPLASMIC BINDING COMPONENT OF ABC TRANSPORTER"/>
    <property type="match status" value="1"/>
</dbReference>
<dbReference type="SUPFAM" id="SSF53850">
    <property type="entry name" value="Periplasmic binding protein-like II"/>
    <property type="match status" value="1"/>
</dbReference>
<dbReference type="PIRSF" id="PIRSF002741">
    <property type="entry name" value="MppA"/>
    <property type="match status" value="1"/>
</dbReference>
<evidence type="ECO:0000256" key="1">
    <source>
        <dbReference type="ARBA" id="ARBA00004418"/>
    </source>
</evidence>
<evidence type="ECO:0000259" key="5">
    <source>
        <dbReference type="Pfam" id="PF00496"/>
    </source>
</evidence>
<organism evidence="6 7">
    <name type="scientific">Nitratireductor rhodophyticola</name>
    <dbReference type="NCBI Taxonomy" id="2854036"/>
    <lineage>
        <taxon>Bacteria</taxon>
        <taxon>Pseudomonadati</taxon>
        <taxon>Pseudomonadota</taxon>
        <taxon>Alphaproteobacteria</taxon>
        <taxon>Hyphomicrobiales</taxon>
        <taxon>Phyllobacteriaceae</taxon>
        <taxon>Nitratireductor</taxon>
    </lineage>
</organism>
<dbReference type="EMBL" id="JAHSQO010000003">
    <property type="protein sequence ID" value="MBY8917262.1"/>
    <property type="molecule type" value="Genomic_DNA"/>
</dbReference>
<dbReference type="InterPro" id="IPR030678">
    <property type="entry name" value="Peptide/Ni-bd"/>
</dbReference>
<comment type="caution">
    <text evidence="6">The sequence shown here is derived from an EMBL/GenBank/DDBJ whole genome shotgun (WGS) entry which is preliminary data.</text>
</comment>
<keyword evidence="7" id="KW-1185">Reference proteome</keyword>
<dbReference type="Proteomes" id="UP000777661">
    <property type="component" value="Unassembled WGS sequence"/>
</dbReference>
<proteinExistence type="inferred from homology"/>
<evidence type="ECO:0000256" key="3">
    <source>
        <dbReference type="ARBA" id="ARBA00022729"/>
    </source>
</evidence>
<dbReference type="Gene3D" id="3.40.190.10">
    <property type="entry name" value="Periplasmic binding protein-like II"/>
    <property type="match status" value="1"/>
</dbReference>
<feature type="compositionally biased region" description="Basic and acidic residues" evidence="4">
    <location>
        <begin position="1"/>
        <end position="16"/>
    </location>
</feature>
<protein>
    <submittedName>
        <fullName evidence="6">Extracellular solute-binding protein</fullName>
    </submittedName>
</protein>
<gene>
    <name evidence="6" type="ORF">KVG22_11735</name>
</gene>